<dbReference type="EMBL" id="RAXU01000025">
    <property type="protein sequence ID" value="RKG30997.1"/>
    <property type="molecule type" value="Genomic_DNA"/>
</dbReference>
<keyword evidence="1" id="KW-0472">Membrane</keyword>
<accession>A0A3A8E868</accession>
<feature type="transmembrane region" description="Helical" evidence="1">
    <location>
        <begin position="88"/>
        <end position="112"/>
    </location>
</feature>
<dbReference type="AlphaFoldDB" id="A0A3A8E868"/>
<evidence type="ECO:0000313" key="2">
    <source>
        <dbReference type="EMBL" id="RKG30997.1"/>
    </source>
</evidence>
<feature type="transmembrane region" description="Helical" evidence="1">
    <location>
        <begin position="56"/>
        <end position="82"/>
    </location>
</feature>
<feature type="transmembrane region" description="Helical" evidence="1">
    <location>
        <begin position="12"/>
        <end position="36"/>
    </location>
</feature>
<evidence type="ECO:0000256" key="1">
    <source>
        <dbReference type="SAM" id="Phobius"/>
    </source>
</evidence>
<gene>
    <name evidence="2" type="ORF">D7V21_14980</name>
</gene>
<keyword evidence="1" id="KW-0812">Transmembrane</keyword>
<comment type="caution">
    <text evidence="2">The sequence shown here is derived from an EMBL/GenBank/DDBJ whole genome shotgun (WGS) entry which is preliminary data.</text>
</comment>
<keyword evidence="1" id="KW-1133">Transmembrane helix</keyword>
<reference evidence="2 3" key="1">
    <citation type="submission" date="2018-09" db="EMBL/GenBank/DDBJ databases">
        <title>The draft genome of Acinetobacter spp. strains.</title>
        <authorList>
            <person name="Qin J."/>
            <person name="Feng Y."/>
            <person name="Zong Z."/>
        </authorList>
    </citation>
    <scope>NUCLEOTIDE SEQUENCE [LARGE SCALE GENOMIC DNA]</scope>
    <source>
        <strain evidence="2 3">WCHAc060096</strain>
    </source>
</reference>
<dbReference type="Proteomes" id="UP000269001">
    <property type="component" value="Unassembled WGS sequence"/>
</dbReference>
<proteinExistence type="predicted"/>
<dbReference type="OrthoDB" id="6704960at2"/>
<dbReference type="RefSeq" id="WP_120371252.1">
    <property type="nucleotide sequence ID" value="NZ_BKYM01000001.1"/>
</dbReference>
<name>A0A3A8E868_9GAMM</name>
<sequence length="125" mass="14173">MGQANLVQHRRYIAASYVCMFLGLFTILFAVIAYFLARKVAMVDGAEVWIHAQALWIMRSVVMFLMLAVFAALWFIPLIFFIWNSALWVTACAIAGVVFSAIAWLYLLNAWIKGLAKYAKNKAVF</sequence>
<protein>
    <submittedName>
        <fullName evidence="2">Uncharacterized protein</fullName>
    </submittedName>
</protein>
<evidence type="ECO:0000313" key="3">
    <source>
        <dbReference type="Proteomes" id="UP000269001"/>
    </source>
</evidence>
<organism evidence="2 3">
    <name type="scientific">Acinetobacter guerrae</name>
    <dbReference type="NCBI Taxonomy" id="1843371"/>
    <lineage>
        <taxon>Bacteria</taxon>
        <taxon>Pseudomonadati</taxon>
        <taxon>Pseudomonadota</taxon>
        <taxon>Gammaproteobacteria</taxon>
        <taxon>Moraxellales</taxon>
        <taxon>Moraxellaceae</taxon>
        <taxon>Acinetobacter</taxon>
    </lineage>
</organism>
<keyword evidence="3" id="KW-1185">Reference proteome</keyword>